<evidence type="ECO:0000256" key="5">
    <source>
        <dbReference type="ARBA" id="ARBA00022806"/>
    </source>
</evidence>
<protein>
    <recommendedName>
        <fullName evidence="11">DNA 3'-5' helicase</fullName>
        <ecNumber evidence="11">5.6.2.4</ecNumber>
    </recommendedName>
    <alternativeName>
        <fullName evidence="12">DNA 3'-5' helicase II</fullName>
    </alternativeName>
</protein>
<dbReference type="CDD" id="cd17932">
    <property type="entry name" value="DEXQc_UvrD"/>
    <property type="match status" value="1"/>
</dbReference>
<dbReference type="GO" id="GO:0003677">
    <property type="term" value="F:DNA binding"/>
    <property type="evidence" value="ECO:0007669"/>
    <property type="project" value="UniProtKB-KW"/>
</dbReference>
<evidence type="ECO:0000313" key="17">
    <source>
        <dbReference type="EMBL" id="RST72193.1"/>
    </source>
</evidence>
<evidence type="ECO:0000256" key="4">
    <source>
        <dbReference type="ARBA" id="ARBA00022801"/>
    </source>
</evidence>
<comment type="catalytic activity">
    <reaction evidence="10">
        <text>Couples ATP hydrolysis with the unwinding of duplex DNA by translocating in the 3'-5' direction.</text>
        <dbReference type="EC" id="5.6.2.4"/>
    </reaction>
</comment>
<dbReference type="InterPro" id="IPR014017">
    <property type="entry name" value="DNA_helicase_UvrD-like_C"/>
</dbReference>
<gene>
    <name evidence="17" type="ORF">EIC27_00415</name>
</gene>
<evidence type="ECO:0000256" key="9">
    <source>
        <dbReference type="ARBA" id="ARBA00023235"/>
    </source>
</evidence>
<dbReference type="GO" id="GO:0043138">
    <property type="term" value="F:3'-5' DNA helicase activity"/>
    <property type="evidence" value="ECO:0007669"/>
    <property type="project" value="UniProtKB-EC"/>
</dbReference>
<dbReference type="Pfam" id="PF13361">
    <property type="entry name" value="UvrD_C"/>
    <property type="match status" value="1"/>
</dbReference>
<dbReference type="GO" id="GO:0033202">
    <property type="term" value="C:DNA helicase complex"/>
    <property type="evidence" value="ECO:0007669"/>
    <property type="project" value="TreeGrafter"/>
</dbReference>
<dbReference type="Proteomes" id="UP000279470">
    <property type="component" value="Unassembled WGS sequence"/>
</dbReference>
<evidence type="ECO:0000313" key="18">
    <source>
        <dbReference type="Proteomes" id="UP000279470"/>
    </source>
</evidence>
<evidence type="ECO:0000256" key="8">
    <source>
        <dbReference type="ARBA" id="ARBA00023204"/>
    </source>
</evidence>
<dbReference type="Gene3D" id="1.10.486.10">
    <property type="entry name" value="PCRA, domain 4"/>
    <property type="match status" value="1"/>
</dbReference>
<evidence type="ECO:0000259" key="16">
    <source>
        <dbReference type="PROSITE" id="PS51217"/>
    </source>
</evidence>
<evidence type="ECO:0000256" key="6">
    <source>
        <dbReference type="ARBA" id="ARBA00022840"/>
    </source>
</evidence>
<dbReference type="EC" id="5.6.2.4" evidence="11"/>
<keyword evidence="8" id="KW-0234">DNA repair</keyword>
<dbReference type="GO" id="GO:0005829">
    <property type="term" value="C:cytosol"/>
    <property type="evidence" value="ECO:0007669"/>
    <property type="project" value="TreeGrafter"/>
</dbReference>
<feature type="domain" description="UvrD-like helicase C-terminal" evidence="16">
    <location>
        <begin position="291"/>
        <end position="559"/>
    </location>
</feature>
<keyword evidence="18" id="KW-1185">Reference proteome</keyword>
<dbReference type="Pfam" id="PF00580">
    <property type="entry name" value="UvrD-helicase"/>
    <property type="match status" value="1"/>
</dbReference>
<keyword evidence="6 14" id="KW-0067">ATP-binding</keyword>
<evidence type="ECO:0000256" key="10">
    <source>
        <dbReference type="ARBA" id="ARBA00034617"/>
    </source>
</evidence>
<dbReference type="EMBL" id="RXFM01000003">
    <property type="protein sequence ID" value="RST72193.1"/>
    <property type="molecule type" value="Genomic_DNA"/>
</dbReference>
<evidence type="ECO:0000256" key="2">
    <source>
        <dbReference type="ARBA" id="ARBA00022741"/>
    </source>
</evidence>
<comment type="catalytic activity">
    <reaction evidence="13">
        <text>ATP + H2O = ADP + phosphate + H(+)</text>
        <dbReference type="Rhea" id="RHEA:13065"/>
        <dbReference type="ChEBI" id="CHEBI:15377"/>
        <dbReference type="ChEBI" id="CHEBI:15378"/>
        <dbReference type="ChEBI" id="CHEBI:30616"/>
        <dbReference type="ChEBI" id="CHEBI:43474"/>
        <dbReference type="ChEBI" id="CHEBI:456216"/>
        <dbReference type="EC" id="5.6.2.4"/>
    </reaction>
</comment>
<dbReference type="InterPro" id="IPR000212">
    <property type="entry name" value="DNA_helicase_UvrD/REP"/>
</dbReference>
<keyword evidence="7" id="KW-0238">DNA-binding</keyword>
<evidence type="ECO:0000256" key="14">
    <source>
        <dbReference type="PROSITE-ProRule" id="PRU00560"/>
    </source>
</evidence>
<evidence type="ECO:0000256" key="11">
    <source>
        <dbReference type="ARBA" id="ARBA00034808"/>
    </source>
</evidence>
<evidence type="ECO:0000256" key="13">
    <source>
        <dbReference type="ARBA" id="ARBA00048988"/>
    </source>
</evidence>
<keyword evidence="9" id="KW-0413">Isomerase</keyword>
<dbReference type="OrthoDB" id="9806690at2"/>
<dbReference type="PANTHER" id="PTHR11070:SF2">
    <property type="entry name" value="ATP-DEPENDENT DNA HELICASE SRS2"/>
    <property type="match status" value="1"/>
</dbReference>
<keyword evidence="4 14" id="KW-0378">Hydrolase</keyword>
<feature type="domain" description="UvrD-like helicase ATP-binding" evidence="15">
    <location>
        <begin position="10"/>
        <end position="290"/>
    </location>
</feature>
<dbReference type="FunFam" id="3.40.50.300:FF:001201">
    <property type="entry name" value="ATP-dependent DNA helicase UvrD2"/>
    <property type="match status" value="1"/>
</dbReference>
<dbReference type="GO" id="GO:0005524">
    <property type="term" value="F:ATP binding"/>
    <property type="evidence" value="ECO:0007669"/>
    <property type="project" value="UniProtKB-UniRule"/>
</dbReference>
<comment type="caution">
    <text evidence="17">The sequence shown here is derived from an EMBL/GenBank/DDBJ whole genome shotgun (WGS) entry which is preliminary data.</text>
</comment>
<dbReference type="CDD" id="cd18807">
    <property type="entry name" value="SF1_C_UvrD"/>
    <property type="match status" value="1"/>
</dbReference>
<feature type="binding site" evidence="14">
    <location>
        <begin position="31"/>
        <end position="38"/>
    </location>
    <ligand>
        <name>ATP</name>
        <dbReference type="ChEBI" id="CHEBI:30616"/>
    </ligand>
</feature>
<accession>A0A429XV94</accession>
<reference evidence="18" key="1">
    <citation type="submission" date="2018-11" db="EMBL/GenBank/DDBJ databases">
        <title>Phylogenetic, genomic, and biogeographic characterization of a novel and ubiquitous marine invertebrate-associated Rickettsiales parasite, Candidatus Marinoinvertebrata rohwerii, gen. nov., sp. nov.</title>
        <authorList>
            <person name="Klinges J.G."/>
            <person name="Rosales S.M."/>
            <person name="Mcminds R."/>
            <person name="Shaver E.C."/>
            <person name="Shantz A."/>
            <person name="Peters E.C."/>
            <person name="Burkepile D.E."/>
            <person name="Silliman B.R."/>
            <person name="Vega Thurber R.L."/>
        </authorList>
    </citation>
    <scope>NUCLEOTIDE SEQUENCE [LARGE SCALE GENOMIC DNA]</scope>
    <source>
        <strain evidence="18">a_cerv_44</strain>
    </source>
</reference>
<dbReference type="GO" id="GO:0000725">
    <property type="term" value="P:recombinational repair"/>
    <property type="evidence" value="ECO:0007669"/>
    <property type="project" value="TreeGrafter"/>
</dbReference>
<proteinExistence type="inferred from homology"/>
<dbReference type="PROSITE" id="PS51217">
    <property type="entry name" value="UVRD_HELICASE_CTER"/>
    <property type="match status" value="1"/>
</dbReference>
<organism evidence="17 18">
    <name type="scientific">Candidatus Aquarickettsia rohweri</name>
    <dbReference type="NCBI Taxonomy" id="2602574"/>
    <lineage>
        <taxon>Bacteria</taxon>
        <taxon>Pseudomonadati</taxon>
        <taxon>Pseudomonadota</taxon>
        <taxon>Alphaproteobacteria</taxon>
        <taxon>Rickettsiales</taxon>
        <taxon>Candidatus Midichloriaceae</taxon>
        <taxon>Candidatus Aquarickettsia</taxon>
    </lineage>
</organism>
<evidence type="ECO:0000256" key="12">
    <source>
        <dbReference type="ARBA" id="ARBA00034923"/>
    </source>
</evidence>
<dbReference type="GO" id="GO:0016887">
    <property type="term" value="F:ATP hydrolysis activity"/>
    <property type="evidence" value="ECO:0007669"/>
    <property type="project" value="RHEA"/>
</dbReference>
<evidence type="ECO:0000256" key="1">
    <source>
        <dbReference type="ARBA" id="ARBA00009922"/>
    </source>
</evidence>
<dbReference type="InterPro" id="IPR013986">
    <property type="entry name" value="DExx_box_DNA_helicase_dom_sf"/>
</dbReference>
<keyword evidence="2 14" id="KW-0547">Nucleotide-binding</keyword>
<evidence type="ECO:0000259" key="15">
    <source>
        <dbReference type="PROSITE" id="PS51198"/>
    </source>
</evidence>
<dbReference type="PROSITE" id="PS51198">
    <property type="entry name" value="UVRD_HELICASE_ATP_BIND"/>
    <property type="match status" value="1"/>
</dbReference>
<comment type="similarity">
    <text evidence="1">Belongs to the helicase family. UvrD subfamily.</text>
</comment>
<evidence type="ECO:0000256" key="7">
    <source>
        <dbReference type="ARBA" id="ARBA00023125"/>
    </source>
</evidence>
<dbReference type="PANTHER" id="PTHR11070">
    <property type="entry name" value="UVRD / RECB / PCRA DNA HELICASE FAMILY MEMBER"/>
    <property type="match status" value="1"/>
</dbReference>
<dbReference type="Gene3D" id="1.10.10.160">
    <property type="match status" value="1"/>
</dbReference>
<dbReference type="SUPFAM" id="SSF52540">
    <property type="entry name" value="P-loop containing nucleoside triphosphate hydrolases"/>
    <property type="match status" value="1"/>
</dbReference>
<dbReference type="AlphaFoldDB" id="A0A429XV94"/>
<dbReference type="InterPro" id="IPR014016">
    <property type="entry name" value="UvrD-like_ATP-bd"/>
</dbReference>
<sequence>MQNFKEDYLSQLNEAQLEAASHIDGPILILAGAGTGKTKVLTSRIIHLINNGFAFPSQILAVTFTNKAANEMKQRVEKFLENISGSMNIGTFHSMAAKILRRHAELIGYNTDFTIINQDDQIRLIKQLIKDFGLDDKNTSAKVLLYYINRFKDRAIMPKNLSSQEVEHYAKGKLSEIYNEYQNRLENFNAMDFGDLLLNNIRLFNDNLDICEYYQNKFKYILVDEYQDTNIAQYLWIRTLSQKHNNICCVGDDDQSIYAWRGAEITNILRFDKDYPDAKVIRLEKNYRSTQHILNLASNLISNNKNRHSKVLWTDKKDGNKVKIINYYDDKEESRAIADEIDMLERLKKTKLSDVAILVRAGYQTRNFEESLNFLGIPYRIVGSTKFYDRLEIKDSIGYIRLLVNKEDNLAFERVVNTPKRGIGNSTIMNILNTAKNSNLSMFEVSKIMIAEKKIKGKTANSLNNFINIIEESNKKINNENNSDIVKDMLNKVGYIDMWSNDEKHESKERIDNIHELISSLSEYEDLKSFLEYISLISDADNIAEDNRVNIMTIHAAKGLEFEVVFLPDWEEGVFPSSKSIEEEKESGIEEERRLAYVAITRAKRDLSISYTCYRRVYGDLQTSEISRFINELPKVSYEIVNNYFNNSLNQNNLHSFKEVKQQNFISSTKKEKFGVGTKVKHIKFGKGIVLSKEEDITEVFFEKEGVKKIMAEFLELI</sequence>
<dbReference type="Gene3D" id="3.40.50.300">
    <property type="entry name" value="P-loop containing nucleotide triphosphate hydrolases"/>
    <property type="match status" value="2"/>
</dbReference>
<keyword evidence="5 14" id="KW-0347">Helicase</keyword>
<dbReference type="InterPro" id="IPR027417">
    <property type="entry name" value="P-loop_NTPase"/>
</dbReference>
<evidence type="ECO:0000256" key="3">
    <source>
        <dbReference type="ARBA" id="ARBA00022763"/>
    </source>
</evidence>
<name>A0A429XV94_9RICK</name>
<keyword evidence="3" id="KW-0227">DNA damage</keyword>